<reference evidence="2" key="2">
    <citation type="submission" date="2021-04" db="EMBL/GenBank/DDBJ databases">
        <authorList>
            <person name="Gilroy R."/>
        </authorList>
    </citation>
    <scope>NUCLEOTIDE SEQUENCE</scope>
    <source>
        <strain evidence="2">ChiHjej11B10-19426</strain>
    </source>
</reference>
<gene>
    <name evidence="2" type="ORF">H9816_03365</name>
</gene>
<sequence length="418" mass="46989">MTRRIVTLLIALCCALNLHAAIVTDDDRSSERGEDKKEEKHGDFKVSGYIQAQYQWGQPDATLRVGTGNDNPELPYNRIGIRRGRVKMTYEKGIATGVFQLDITEKGIGVKDAYARIEEPWLESFAVTAGIFNRPFGYEIAYSSSKRESPERSFIFQTLFPEERDLGAMLSVEGPDDTVWEFFQIQGGLFAGNGIKRETDNRRDFIGQLMLEHEFEDFADLEIGLGASYYYGSVYQGTPTVYTMHDGAFVADIAESNVGRYAKREYIGFNAQLEFETVLGETEIHAEYIFGQQPGSLTSTESPNASSLPAHDTYIRPFRGGYVMLTHEIENFPVTLVAKYDWYDPNTAVSGNRVGLGGTGIADLGRQAIGFGALWHITEALKLTAYYDIVRNECTDRIAAMSHDLKDNMFTLRLQYKF</sequence>
<name>A0A9D2DDC4_9BACT</name>
<keyword evidence="1" id="KW-0732">Signal</keyword>
<comment type="caution">
    <text evidence="2">The sequence shown here is derived from an EMBL/GenBank/DDBJ whole genome shotgun (WGS) entry which is preliminary data.</text>
</comment>
<evidence type="ECO:0000256" key="1">
    <source>
        <dbReference type="SAM" id="SignalP"/>
    </source>
</evidence>
<evidence type="ECO:0000313" key="2">
    <source>
        <dbReference type="EMBL" id="HIZ14936.1"/>
    </source>
</evidence>
<proteinExistence type="predicted"/>
<dbReference type="InterPro" id="IPR023614">
    <property type="entry name" value="Porin_dom_sf"/>
</dbReference>
<dbReference type="AlphaFoldDB" id="A0A9D2DDC4"/>
<evidence type="ECO:0000313" key="3">
    <source>
        <dbReference type="Proteomes" id="UP000824014"/>
    </source>
</evidence>
<organism evidence="2 3">
    <name type="scientific">Candidatus Tidjanibacter faecipullorum</name>
    <dbReference type="NCBI Taxonomy" id="2838766"/>
    <lineage>
        <taxon>Bacteria</taxon>
        <taxon>Pseudomonadati</taxon>
        <taxon>Bacteroidota</taxon>
        <taxon>Bacteroidia</taxon>
        <taxon>Bacteroidales</taxon>
        <taxon>Rikenellaceae</taxon>
        <taxon>Tidjanibacter</taxon>
    </lineage>
</organism>
<feature type="chain" id="PRO_5038359610" evidence="1">
    <location>
        <begin position="21"/>
        <end position="418"/>
    </location>
</feature>
<protein>
    <submittedName>
        <fullName evidence="2">OprO/OprP family phosphate-selective porin</fullName>
    </submittedName>
</protein>
<accession>A0A9D2DDC4</accession>
<dbReference type="EMBL" id="DXCC01000009">
    <property type="protein sequence ID" value="HIZ14936.1"/>
    <property type="molecule type" value="Genomic_DNA"/>
</dbReference>
<feature type="signal peptide" evidence="1">
    <location>
        <begin position="1"/>
        <end position="20"/>
    </location>
</feature>
<dbReference type="Gene3D" id="2.40.160.10">
    <property type="entry name" value="Porin"/>
    <property type="match status" value="1"/>
</dbReference>
<dbReference type="Proteomes" id="UP000824014">
    <property type="component" value="Unassembled WGS sequence"/>
</dbReference>
<dbReference type="SUPFAM" id="SSF56935">
    <property type="entry name" value="Porins"/>
    <property type="match status" value="1"/>
</dbReference>
<reference evidence="2" key="1">
    <citation type="journal article" date="2021" name="PeerJ">
        <title>Extensive microbial diversity within the chicken gut microbiome revealed by metagenomics and culture.</title>
        <authorList>
            <person name="Gilroy R."/>
            <person name="Ravi A."/>
            <person name="Getino M."/>
            <person name="Pursley I."/>
            <person name="Horton D.L."/>
            <person name="Alikhan N.F."/>
            <person name="Baker D."/>
            <person name="Gharbi K."/>
            <person name="Hall N."/>
            <person name="Watson M."/>
            <person name="Adriaenssens E.M."/>
            <person name="Foster-Nyarko E."/>
            <person name="Jarju S."/>
            <person name="Secka A."/>
            <person name="Antonio M."/>
            <person name="Oren A."/>
            <person name="Chaudhuri R.R."/>
            <person name="La Ragione R."/>
            <person name="Hildebrand F."/>
            <person name="Pallen M.J."/>
        </authorList>
    </citation>
    <scope>NUCLEOTIDE SEQUENCE</scope>
    <source>
        <strain evidence="2">ChiHjej11B10-19426</strain>
    </source>
</reference>